<dbReference type="GO" id="GO:0005829">
    <property type="term" value="C:cytosol"/>
    <property type="evidence" value="ECO:0007669"/>
    <property type="project" value="TreeGrafter"/>
</dbReference>
<dbReference type="SMART" id="SM01007">
    <property type="entry name" value="Aldolase_II"/>
    <property type="match status" value="1"/>
</dbReference>
<name>A0A5S4F922_9ACTN</name>
<evidence type="ECO:0000313" key="5">
    <source>
        <dbReference type="Proteomes" id="UP000306628"/>
    </source>
</evidence>
<dbReference type="Pfam" id="PF00596">
    <property type="entry name" value="Aldolase_II"/>
    <property type="match status" value="1"/>
</dbReference>
<dbReference type="GO" id="GO:0046872">
    <property type="term" value="F:metal ion binding"/>
    <property type="evidence" value="ECO:0007669"/>
    <property type="project" value="UniProtKB-KW"/>
</dbReference>
<feature type="domain" description="Class II aldolase/adducin N-terminal" evidence="3">
    <location>
        <begin position="25"/>
        <end position="198"/>
    </location>
</feature>
<dbReference type="AlphaFoldDB" id="A0A5S4F922"/>
<dbReference type="Proteomes" id="UP000306628">
    <property type="component" value="Unassembled WGS sequence"/>
</dbReference>
<evidence type="ECO:0000313" key="4">
    <source>
        <dbReference type="EMBL" id="TMR13269.1"/>
    </source>
</evidence>
<comment type="caution">
    <text evidence="4">The sequence shown here is derived from an EMBL/GenBank/DDBJ whole genome shotgun (WGS) entry which is preliminary data.</text>
</comment>
<dbReference type="PANTHER" id="PTHR22789">
    <property type="entry name" value="FUCULOSE PHOSPHATE ALDOLASE"/>
    <property type="match status" value="1"/>
</dbReference>
<dbReference type="InterPro" id="IPR036409">
    <property type="entry name" value="Aldolase_II/adducin_N_sf"/>
</dbReference>
<keyword evidence="5" id="KW-1185">Reference proteome</keyword>
<accession>A0A5S4F922</accession>
<proteinExistence type="predicted"/>
<keyword evidence="1" id="KW-0479">Metal-binding</keyword>
<evidence type="ECO:0000256" key="1">
    <source>
        <dbReference type="ARBA" id="ARBA00022723"/>
    </source>
</evidence>
<dbReference type="GO" id="GO:0016832">
    <property type="term" value="F:aldehyde-lyase activity"/>
    <property type="evidence" value="ECO:0007669"/>
    <property type="project" value="TreeGrafter"/>
</dbReference>
<dbReference type="InterPro" id="IPR050197">
    <property type="entry name" value="Aldolase_class_II_sugar_metab"/>
</dbReference>
<dbReference type="SUPFAM" id="SSF53639">
    <property type="entry name" value="AraD/HMP-PK domain-like"/>
    <property type="match status" value="1"/>
</dbReference>
<sequence>MYGDTCIVLRDLIDVPGWGGCGVHAELADAGRALAAAGLVTAFGHVSVRTADDRLLMTPPVPLGTLGPGARYAEVPLEAADLPEGTPREAWIHVEIARARPGVRAVCRAQPPTATALASAGAPILPLHGQGAFLGPEVPVFDDAVLVRDRARGRALAERLGEAPALIMRGNGAVTVGASVGEAVALMWVLEASARMNAAAAAAGTPVPITPAEQEAWRGVRSELSARIWAYLRESS</sequence>
<organism evidence="4 5">
    <name type="scientific">Nonomuraea zeae</name>
    <dbReference type="NCBI Taxonomy" id="1642303"/>
    <lineage>
        <taxon>Bacteria</taxon>
        <taxon>Bacillati</taxon>
        <taxon>Actinomycetota</taxon>
        <taxon>Actinomycetes</taxon>
        <taxon>Streptosporangiales</taxon>
        <taxon>Streptosporangiaceae</taxon>
        <taxon>Nonomuraea</taxon>
    </lineage>
</organism>
<gene>
    <name evidence="4" type="ORF">ETD85_57730</name>
</gene>
<dbReference type="GO" id="GO:0019323">
    <property type="term" value="P:pentose catabolic process"/>
    <property type="evidence" value="ECO:0007669"/>
    <property type="project" value="TreeGrafter"/>
</dbReference>
<dbReference type="EMBL" id="VCKX01000430">
    <property type="protein sequence ID" value="TMR13269.1"/>
    <property type="molecule type" value="Genomic_DNA"/>
</dbReference>
<dbReference type="Gene3D" id="3.40.225.10">
    <property type="entry name" value="Class II aldolase/adducin N-terminal domain"/>
    <property type="match status" value="1"/>
</dbReference>
<dbReference type="OrthoDB" id="3729465at2"/>
<dbReference type="PANTHER" id="PTHR22789:SF0">
    <property type="entry name" value="3-OXO-TETRONATE 4-PHOSPHATE DECARBOXYLASE-RELATED"/>
    <property type="match status" value="1"/>
</dbReference>
<keyword evidence="2" id="KW-0456">Lyase</keyword>
<reference evidence="4 5" key="1">
    <citation type="submission" date="2019-05" db="EMBL/GenBank/DDBJ databases">
        <title>Draft genome sequence of Nonomuraea zeae DSM 100528.</title>
        <authorList>
            <person name="Saricaoglu S."/>
            <person name="Isik K."/>
        </authorList>
    </citation>
    <scope>NUCLEOTIDE SEQUENCE [LARGE SCALE GENOMIC DNA]</scope>
    <source>
        <strain evidence="4 5">DSM 100528</strain>
    </source>
</reference>
<evidence type="ECO:0000259" key="3">
    <source>
        <dbReference type="SMART" id="SM01007"/>
    </source>
</evidence>
<protein>
    <submittedName>
        <fullName evidence="4">Class II aldolase/adducin family protein</fullName>
    </submittedName>
</protein>
<evidence type="ECO:0000256" key="2">
    <source>
        <dbReference type="ARBA" id="ARBA00023239"/>
    </source>
</evidence>
<dbReference type="InterPro" id="IPR001303">
    <property type="entry name" value="Aldolase_II/adducin_N"/>
</dbReference>